<dbReference type="Pfam" id="PF01676">
    <property type="entry name" value="Metalloenzyme"/>
    <property type="match status" value="1"/>
</dbReference>
<dbReference type="InterPro" id="IPR017850">
    <property type="entry name" value="Alkaline_phosphatase_core_sf"/>
</dbReference>
<name>A0A3E2BPY2_9BACT</name>
<evidence type="ECO:0000256" key="2">
    <source>
        <dbReference type="ARBA" id="ARBA00002315"/>
    </source>
</evidence>
<comment type="caution">
    <text evidence="7">The sequence shown here is derived from an EMBL/GenBank/DDBJ whole genome shotgun (WGS) entry which is preliminary data.</text>
</comment>
<dbReference type="GO" id="GO:0006096">
    <property type="term" value="P:glycolytic process"/>
    <property type="evidence" value="ECO:0007669"/>
    <property type="project" value="UniProtKB-KW"/>
</dbReference>
<dbReference type="PIRSF" id="PIRSF006392">
    <property type="entry name" value="IPGAM_arch"/>
    <property type="match status" value="1"/>
</dbReference>
<accession>A0A3E2BPY2</accession>
<proteinExistence type="inferred from homology"/>
<evidence type="ECO:0000256" key="4">
    <source>
        <dbReference type="ARBA" id="ARBA00005524"/>
    </source>
</evidence>
<dbReference type="GO" id="GO:0004619">
    <property type="term" value="F:phosphoglycerate mutase activity"/>
    <property type="evidence" value="ECO:0007669"/>
    <property type="project" value="UniProtKB-EC"/>
</dbReference>
<evidence type="ECO:0000256" key="5">
    <source>
        <dbReference type="ARBA" id="ARBA00023152"/>
    </source>
</evidence>
<sequence length="401" mass="44345">MNWEDLARELAQPTDSKIVLLVMDGLGGLPVNGQTELEAARKPNLDETARRGVCGLTDPVLMGITPGSGPAHLALFGYDPLRYQLGRGILEAMGSGVEVGREDVVARGNFATYRDGLVVDRRAGRIATEENQKLCELINRKIPEINGIRVSLFPGKEHRFVLRLSGPGLSDALTDADPQKEGKPAVPARALAPEAEFTAGIINGFLEELKKVLAAEPKANYALLRGFSKFPSNLPSMAELYQIKPAAIANYPMYRGLTRLLGMEVLEVGPNTEDIFNVLEKNYDRYNFFYLHYKKTDSAGEDGRYEDKVKAIEDIDRFIPRLWQLRPEVLVITSDHSTPSVLKSHSWHPNPFVLVSDRAPADEVSRFTERDCAHGSLGRFPSLQAMPLMLACALKLKKYGA</sequence>
<comment type="function">
    <text evidence="2">Catalyzes the interconversion of 2-phosphoglycerate and 3-phosphoglycerate.</text>
</comment>
<evidence type="ECO:0000256" key="1">
    <source>
        <dbReference type="ARBA" id="ARBA00000370"/>
    </source>
</evidence>
<dbReference type="InterPro" id="IPR006124">
    <property type="entry name" value="Metalloenzyme"/>
</dbReference>
<reference evidence="7 8" key="1">
    <citation type="submission" date="2018-08" db="EMBL/GenBank/DDBJ databases">
        <title>Genome analysis of the thermophilic bacterium of the candidate phylum Aminicenantes from deep subsurface aquifer revealed its physiology and ecological role.</title>
        <authorList>
            <person name="Kadnikov V.V."/>
            <person name="Mardanov A.V."/>
            <person name="Beletsky A.V."/>
            <person name="Karnachuk O.V."/>
            <person name="Ravin N.V."/>
        </authorList>
    </citation>
    <scope>NUCLEOTIDE SEQUENCE [LARGE SCALE GENOMIC DNA]</scope>
    <source>
        <strain evidence="7">BY38</strain>
    </source>
</reference>
<comment type="pathway">
    <text evidence="3">Carbohydrate degradation.</text>
</comment>
<dbReference type="Gene3D" id="3.40.720.10">
    <property type="entry name" value="Alkaline Phosphatase, subunit A"/>
    <property type="match status" value="1"/>
</dbReference>
<dbReference type="Pfam" id="PF10143">
    <property type="entry name" value="PhosphMutase"/>
    <property type="match status" value="1"/>
</dbReference>
<dbReference type="SUPFAM" id="SSF53649">
    <property type="entry name" value="Alkaline phosphatase-like"/>
    <property type="match status" value="1"/>
</dbReference>
<dbReference type="CDD" id="cd16011">
    <property type="entry name" value="iPGM_like"/>
    <property type="match status" value="1"/>
</dbReference>
<dbReference type="AlphaFoldDB" id="A0A3E2BPY2"/>
<evidence type="ECO:0000259" key="6">
    <source>
        <dbReference type="Pfam" id="PF01676"/>
    </source>
</evidence>
<keyword evidence="5" id="KW-0324">Glycolysis</keyword>
<feature type="domain" description="Metalloenzyme" evidence="6">
    <location>
        <begin position="17"/>
        <end position="390"/>
    </location>
</feature>
<gene>
    <name evidence="7" type="ORF">OP8BY_0775</name>
</gene>
<evidence type="ECO:0000313" key="8">
    <source>
        <dbReference type="Proteomes" id="UP000257323"/>
    </source>
</evidence>
<dbReference type="Gene3D" id="3.30.70.2130">
    <property type="entry name" value="Metalloenzyme domain"/>
    <property type="match status" value="1"/>
</dbReference>
<dbReference type="EMBL" id="QUAH01000001">
    <property type="protein sequence ID" value="RFT16833.1"/>
    <property type="molecule type" value="Genomic_DNA"/>
</dbReference>
<dbReference type="NCBIfam" id="TIGR00306">
    <property type="entry name" value="apgM"/>
    <property type="match status" value="1"/>
</dbReference>
<dbReference type="GO" id="GO:0046872">
    <property type="term" value="F:metal ion binding"/>
    <property type="evidence" value="ECO:0007669"/>
    <property type="project" value="InterPro"/>
</dbReference>
<comment type="catalytic activity">
    <reaction evidence="1">
        <text>(2R)-2-phosphoglycerate = (2R)-3-phosphoglycerate</text>
        <dbReference type="Rhea" id="RHEA:15901"/>
        <dbReference type="ChEBI" id="CHEBI:58272"/>
        <dbReference type="ChEBI" id="CHEBI:58289"/>
        <dbReference type="EC" id="5.4.2.12"/>
    </reaction>
</comment>
<organism evidence="7 8">
    <name type="scientific">Candidatus Saccharicenans subterraneus</name>
    <dbReference type="NCBI Taxonomy" id="2508984"/>
    <lineage>
        <taxon>Bacteria</taxon>
        <taxon>Candidatus Aminicenantota</taxon>
        <taxon>Candidatus Aminicenantia</taxon>
        <taxon>Candidatus Aminicenantales</taxon>
        <taxon>Candidatus Saccharicenantaceae</taxon>
        <taxon>Candidatus Saccharicenans</taxon>
    </lineage>
</organism>
<comment type="similarity">
    <text evidence="4">Belongs to the BPG-independent phosphoglycerate mutase family. A-PGAM subfamily.</text>
</comment>
<evidence type="ECO:0000313" key="7">
    <source>
        <dbReference type="EMBL" id="RFT16833.1"/>
    </source>
</evidence>
<evidence type="ECO:0000256" key="3">
    <source>
        <dbReference type="ARBA" id="ARBA00004921"/>
    </source>
</evidence>
<dbReference type="InterPro" id="IPR042253">
    <property type="entry name" value="Pglycerate_mutase_ApgM_sf"/>
</dbReference>
<dbReference type="PANTHER" id="PTHR31209">
    <property type="entry name" value="COFACTOR-INDEPENDENT PHOSPHOGLYCERATE MUTASE"/>
    <property type="match status" value="1"/>
</dbReference>
<dbReference type="PANTHER" id="PTHR31209:SF0">
    <property type="entry name" value="METALLOENZYME DOMAIN-CONTAINING PROTEIN"/>
    <property type="match status" value="1"/>
</dbReference>
<dbReference type="InterPro" id="IPR004456">
    <property type="entry name" value="Pglycerate_mutase_ApgM"/>
</dbReference>
<protein>
    <submittedName>
        <fullName evidence="7">2,3-bisphosphoglycerate-independent phosphoglycerate mutase, archaeal type</fullName>
    </submittedName>
</protein>
<dbReference type="Proteomes" id="UP000257323">
    <property type="component" value="Unassembled WGS sequence"/>
</dbReference>
<dbReference type="NCBIfam" id="NF003160">
    <property type="entry name" value="PRK04135.1"/>
    <property type="match status" value="1"/>
</dbReference>